<dbReference type="EMBL" id="JBFDAA010000003">
    <property type="protein sequence ID" value="KAL1138751.1"/>
    <property type="molecule type" value="Genomic_DNA"/>
</dbReference>
<dbReference type="PANTHER" id="PTHR13000:SF0">
    <property type="entry name" value="NUCLEOPORIN P54"/>
    <property type="match status" value="1"/>
</dbReference>
<name>A0ABD0YS12_9HEMI</name>
<keyword evidence="6" id="KW-1185">Reference proteome</keyword>
<protein>
    <recommendedName>
        <fullName evidence="4">Nucleoporin Nup54 alpha-helical domain-containing protein</fullName>
    </recommendedName>
</protein>
<evidence type="ECO:0000256" key="2">
    <source>
        <dbReference type="ARBA" id="ARBA00022448"/>
    </source>
</evidence>
<keyword evidence="2" id="KW-0813">Transport</keyword>
<proteinExistence type="predicted"/>
<evidence type="ECO:0000256" key="1">
    <source>
        <dbReference type="ARBA" id="ARBA00004123"/>
    </source>
</evidence>
<keyword evidence="3" id="KW-0539">Nucleus</keyword>
<gene>
    <name evidence="5" type="ORF">AAG570_008813</name>
</gene>
<dbReference type="GO" id="GO:0005634">
    <property type="term" value="C:nucleus"/>
    <property type="evidence" value="ECO:0007669"/>
    <property type="project" value="UniProtKB-SubCell"/>
</dbReference>
<evidence type="ECO:0000313" key="6">
    <source>
        <dbReference type="Proteomes" id="UP001558652"/>
    </source>
</evidence>
<dbReference type="Gene3D" id="1.20.5.490">
    <property type="entry name" value="Single helix bin"/>
    <property type="match status" value="1"/>
</dbReference>
<evidence type="ECO:0000259" key="4">
    <source>
        <dbReference type="Pfam" id="PF13874"/>
    </source>
</evidence>
<evidence type="ECO:0000313" key="5">
    <source>
        <dbReference type="EMBL" id="KAL1138751.1"/>
    </source>
</evidence>
<comment type="caution">
    <text evidence="5">The sequence shown here is derived from an EMBL/GenBank/DDBJ whole genome shotgun (WGS) entry which is preliminary data.</text>
</comment>
<feature type="domain" description="Nucleoporin Nup54 alpha-helical" evidence="4">
    <location>
        <begin position="143"/>
        <end position="278"/>
    </location>
</feature>
<dbReference type="InterPro" id="IPR024864">
    <property type="entry name" value="Nup54/Nup57/Nup44"/>
</dbReference>
<dbReference type="Proteomes" id="UP001558652">
    <property type="component" value="Unassembled WGS sequence"/>
</dbReference>
<reference evidence="5 6" key="1">
    <citation type="submission" date="2024-07" db="EMBL/GenBank/DDBJ databases">
        <title>Chromosome-level genome assembly of the water stick insect Ranatra chinensis (Heteroptera: Nepidae).</title>
        <authorList>
            <person name="Liu X."/>
        </authorList>
    </citation>
    <scope>NUCLEOTIDE SEQUENCE [LARGE SCALE GENOMIC DNA]</scope>
    <source>
        <strain evidence="5">Cailab_2021Rc</strain>
        <tissue evidence="5">Muscle</tissue>
    </source>
</reference>
<evidence type="ECO:0000256" key="3">
    <source>
        <dbReference type="ARBA" id="ARBA00023242"/>
    </source>
</evidence>
<dbReference type="AlphaFoldDB" id="A0ABD0YS12"/>
<sequence>MPPVDYTPQNPLCRFKAIVYSMKPTVESKEGIVALQFNKKEEEIRSQESQLIQSLTAVLGNRPNLAVKVDAIKPASDSSALVFVYVEEKVANGLTRRVPNTELSNYFLQQTPKMQLTQMGAVDMYPYCSPDKAQIQEYLETTPAGIDPRLWKQAQLDNPDCEKYIPVPLLGFNEVRWRYHCQMLETKRHQAFLDGIADEIAVLQRDNETTRLKILEYMHKAAELEHRVLKVLVRQAITRNIGVSLRPEEEVLRSQLETIQSQLNSQEFKGRLSELVSQVKIHKQEASQQDSDSYTMTPSIQDEIKEVMLSVIFLTVV</sequence>
<dbReference type="Pfam" id="PF13874">
    <property type="entry name" value="Nup54"/>
    <property type="match status" value="1"/>
</dbReference>
<dbReference type="InterPro" id="IPR025712">
    <property type="entry name" value="Nup54_alpha-helical_dom"/>
</dbReference>
<accession>A0ABD0YS12</accession>
<dbReference type="PANTHER" id="PTHR13000">
    <property type="entry name" value="NUCLEOPORIN P54"/>
    <property type="match status" value="1"/>
</dbReference>
<comment type="subcellular location">
    <subcellularLocation>
        <location evidence="1">Nucleus</location>
    </subcellularLocation>
</comment>
<organism evidence="5 6">
    <name type="scientific">Ranatra chinensis</name>
    <dbReference type="NCBI Taxonomy" id="642074"/>
    <lineage>
        <taxon>Eukaryota</taxon>
        <taxon>Metazoa</taxon>
        <taxon>Ecdysozoa</taxon>
        <taxon>Arthropoda</taxon>
        <taxon>Hexapoda</taxon>
        <taxon>Insecta</taxon>
        <taxon>Pterygota</taxon>
        <taxon>Neoptera</taxon>
        <taxon>Paraneoptera</taxon>
        <taxon>Hemiptera</taxon>
        <taxon>Heteroptera</taxon>
        <taxon>Panheteroptera</taxon>
        <taxon>Nepomorpha</taxon>
        <taxon>Nepidae</taxon>
        <taxon>Ranatrinae</taxon>
        <taxon>Ranatra</taxon>
    </lineage>
</organism>